<keyword evidence="4 7" id="KW-0472">Membrane</keyword>
<comment type="similarity">
    <text evidence="5">Belongs to the SAT4 family.</text>
</comment>
<feature type="transmembrane region" description="Helical" evidence="7">
    <location>
        <begin position="258"/>
        <end position="283"/>
    </location>
</feature>
<dbReference type="Proteomes" id="UP001172673">
    <property type="component" value="Unassembled WGS sequence"/>
</dbReference>
<evidence type="ECO:0000256" key="7">
    <source>
        <dbReference type="SAM" id="Phobius"/>
    </source>
</evidence>
<comment type="subcellular location">
    <subcellularLocation>
        <location evidence="1">Membrane</location>
        <topology evidence="1">Multi-pass membrane protein</topology>
    </subcellularLocation>
</comment>
<feature type="transmembrane region" description="Helical" evidence="7">
    <location>
        <begin position="149"/>
        <end position="173"/>
    </location>
</feature>
<evidence type="ECO:0000256" key="1">
    <source>
        <dbReference type="ARBA" id="ARBA00004141"/>
    </source>
</evidence>
<dbReference type="Pfam" id="PF20684">
    <property type="entry name" value="Fung_rhodopsin"/>
    <property type="match status" value="1"/>
</dbReference>
<evidence type="ECO:0000256" key="6">
    <source>
        <dbReference type="SAM" id="MobiDB-lite"/>
    </source>
</evidence>
<proteinExistence type="inferred from homology"/>
<feature type="compositionally biased region" description="Polar residues" evidence="6">
    <location>
        <begin position="456"/>
        <end position="481"/>
    </location>
</feature>
<sequence length="571" mass="63627">MAVTQTLERRIYHNDPPEYQSRVGMNPTLIVSWWCTLFSLTAILIRVFGRWVRTERLFREDWIMFYSIIPLMIRMALVHVVLIWGTNNTTTTGFTPLQVHHHEVGSRLVLAARIFYAAYIWIAKLAVLEFLKRIIGKSWAKSYEAGLRYIYGFLIATFIAVVIGTLVECQPFSHYWQVVPDPGPHCREGLVQLIVMGVCDIVSDVVLIVFPIPLVWQSSMRISKKISLILLFLLSTILVAITAYRVPSTISRKSSQQYRSLLASLEILAAAGVSNAIVIGSFIRDRGVKKAKFRAASVVDDGTSSLNRTNTNQTRHVSVALHHWGSDEDLVRGVGVALPPLLRSGTYNEQTRPAEVAVSTTPQKATSVPIESNDQIRHAPFKSKWNFAEASRTWKKPSLDTLSSASTEDVKMSNLKLALDESRRDDVEPDYTEPDTPSQMGFFDVGGLVDAPPNESPVSRSRQASIQEVSRRLSQTQQGKSGSKAFLSDIGGLLTRPLRIREEDEIHSTSTASPRKGNSPGRSPMRSEKRKVSKGSRLPSTQDDVPPAKPQPHRPSGPEEMFLSDAGGLLR</sequence>
<keyword evidence="10" id="KW-1185">Reference proteome</keyword>
<evidence type="ECO:0000313" key="9">
    <source>
        <dbReference type="EMBL" id="KAJ9610754.1"/>
    </source>
</evidence>
<dbReference type="PANTHER" id="PTHR33048">
    <property type="entry name" value="PTH11-LIKE INTEGRAL MEMBRANE PROTEIN (AFU_ORTHOLOGUE AFUA_5G11245)"/>
    <property type="match status" value="1"/>
</dbReference>
<feature type="domain" description="Rhodopsin" evidence="8">
    <location>
        <begin position="45"/>
        <end position="256"/>
    </location>
</feature>
<protein>
    <recommendedName>
        <fullName evidence="8">Rhodopsin domain-containing protein</fullName>
    </recommendedName>
</protein>
<feature type="transmembrane region" description="Helical" evidence="7">
    <location>
        <begin position="228"/>
        <end position="246"/>
    </location>
</feature>
<organism evidence="9 10">
    <name type="scientific">Cladophialophora chaetospira</name>
    <dbReference type="NCBI Taxonomy" id="386627"/>
    <lineage>
        <taxon>Eukaryota</taxon>
        <taxon>Fungi</taxon>
        <taxon>Dikarya</taxon>
        <taxon>Ascomycota</taxon>
        <taxon>Pezizomycotina</taxon>
        <taxon>Eurotiomycetes</taxon>
        <taxon>Chaetothyriomycetidae</taxon>
        <taxon>Chaetothyriales</taxon>
        <taxon>Herpotrichiellaceae</taxon>
        <taxon>Cladophialophora</taxon>
    </lineage>
</organism>
<keyword evidence="2 7" id="KW-0812">Transmembrane</keyword>
<evidence type="ECO:0000259" key="8">
    <source>
        <dbReference type="Pfam" id="PF20684"/>
    </source>
</evidence>
<feature type="transmembrane region" description="Helical" evidence="7">
    <location>
        <begin position="63"/>
        <end position="84"/>
    </location>
</feature>
<evidence type="ECO:0000256" key="2">
    <source>
        <dbReference type="ARBA" id="ARBA00022692"/>
    </source>
</evidence>
<evidence type="ECO:0000256" key="5">
    <source>
        <dbReference type="ARBA" id="ARBA00038359"/>
    </source>
</evidence>
<reference evidence="9" key="1">
    <citation type="submission" date="2022-10" db="EMBL/GenBank/DDBJ databases">
        <title>Culturing micro-colonial fungi from biological soil crusts in the Mojave desert and describing Neophaeococcomyces mojavensis, and introducing the new genera and species Taxawa tesnikishii.</title>
        <authorList>
            <person name="Kurbessoian T."/>
            <person name="Stajich J.E."/>
        </authorList>
    </citation>
    <scope>NUCLEOTIDE SEQUENCE</scope>
    <source>
        <strain evidence="9">TK_41</strain>
    </source>
</reference>
<dbReference type="PANTHER" id="PTHR33048:SF19">
    <property type="entry name" value="MEMBRANE PROTEIN PTH11-LIKE, PUTATIVE (AFU_ORTHOLOGUE AFUA_1G14080)-RELATED"/>
    <property type="match status" value="1"/>
</dbReference>
<evidence type="ECO:0000256" key="3">
    <source>
        <dbReference type="ARBA" id="ARBA00022989"/>
    </source>
</evidence>
<comment type="caution">
    <text evidence="9">The sequence shown here is derived from an EMBL/GenBank/DDBJ whole genome shotgun (WGS) entry which is preliminary data.</text>
</comment>
<feature type="transmembrane region" description="Helical" evidence="7">
    <location>
        <begin position="104"/>
        <end position="128"/>
    </location>
</feature>
<dbReference type="InterPro" id="IPR052337">
    <property type="entry name" value="SAT4-like"/>
</dbReference>
<feature type="transmembrane region" description="Helical" evidence="7">
    <location>
        <begin position="193"/>
        <end position="216"/>
    </location>
</feature>
<feature type="region of interest" description="Disordered" evidence="6">
    <location>
        <begin position="501"/>
        <end position="571"/>
    </location>
</feature>
<dbReference type="EMBL" id="JAPDRK010000007">
    <property type="protein sequence ID" value="KAJ9610754.1"/>
    <property type="molecule type" value="Genomic_DNA"/>
</dbReference>
<accession>A0AA39CJ05</accession>
<evidence type="ECO:0000313" key="10">
    <source>
        <dbReference type="Proteomes" id="UP001172673"/>
    </source>
</evidence>
<keyword evidence="3 7" id="KW-1133">Transmembrane helix</keyword>
<feature type="transmembrane region" description="Helical" evidence="7">
    <location>
        <begin position="31"/>
        <end position="51"/>
    </location>
</feature>
<feature type="region of interest" description="Disordered" evidence="6">
    <location>
        <begin position="416"/>
        <end position="488"/>
    </location>
</feature>
<dbReference type="AlphaFoldDB" id="A0AA39CJ05"/>
<gene>
    <name evidence="9" type="ORF">H2200_005531</name>
</gene>
<dbReference type="InterPro" id="IPR049326">
    <property type="entry name" value="Rhodopsin_dom_fungi"/>
</dbReference>
<name>A0AA39CJ05_9EURO</name>
<evidence type="ECO:0000256" key="4">
    <source>
        <dbReference type="ARBA" id="ARBA00023136"/>
    </source>
</evidence>
<dbReference type="GO" id="GO:0016020">
    <property type="term" value="C:membrane"/>
    <property type="evidence" value="ECO:0007669"/>
    <property type="project" value="UniProtKB-SubCell"/>
</dbReference>